<dbReference type="SUPFAM" id="SSF51445">
    <property type="entry name" value="(Trans)glycosidases"/>
    <property type="match status" value="1"/>
</dbReference>
<dbReference type="InterPro" id="IPR006047">
    <property type="entry name" value="GH13_cat_dom"/>
</dbReference>
<feature type="non-terminal residue" evidence="2">
    <location>
        <position position="1"/>
    </location>
</feature>
<dbReference type="Gene3D" id="3.20.20.80">
    <property type="entry name" value="Glycosidases"/>
    <property type="match status" value="1"/>
</dbReference>
<proteinExistence type="predicted"/>
<dbReference type="InterPro" id="IPR017853">
    <property type="entry name" value="GH"/>
</dbReference>
<reference evidence="2 3" key="1">
    <citation type="submission" date="2023-10" db="EMBL/GenBank/DDBJ databases">
        <title>Screening of Alkalihalobacillus lindianensis BZ-TG-R113 and Its Alleviation of Salt Stress on Rapeseed Growth.</title>
        <authorList>
            <person name="Zhao B."/>
            <person name="Guo T."/>
        </authorList>
    </citation>
    <scope>NUCLEOTIDE SEQUENCE [LARGE SCALE GENOMIC DNA]</scope>
    <source>
        <strain evidence="2 3">BZ-TG-R113</strain>
    </source>
</reference>
<dbReference type="GO" id="GO:0016787">
    <property type="term" value="F:hydrolase activity"/>
    <property type="evidence" value="ECO:0007669"/>
    <property type="project" value="UniProtKB-KW"/>
</dbReference>
<evidence type="ECO:0000313" key="3">
    <source>
        <dbReference type="Proteomes" id="UP001287282"/>
    </source>
</evidence>
<sequence length="75" mass="8675">PLDDSWGYQGTGYFSVTSRYGEPNEFQYFVDQCHQHGIGVILDWVPGHFCKDAHGLYRFDGTHLYSYQHSSGREN</sequence>
<comment type="caution">
    <text evidence="2">The sequence shown here is derived from an EMBL/GenBank/DDBJ whole genome shotgun (WGS) entry which is preliminary data.</text>
</comment>
<keyword evidence="3" id="KW-1185">Reference proteome</keyword>
<accession>A0ABU3XJE9</accession>
<evidence type="ECO:0000313" key="2">
    <source>
        <dbReference type="EMBL" id="MDV2687752.1"/>
    </source>
</evidence>
<dbReference type="PANTHER" id="PTHR43651:SF3">
    <property type="entry name" value="1,4-ALPHA-GLUCAN-BRANCHING ENZYME"/>
    <property type="match status" value="1"/>
</dbReference>
<dbReference type="RefSeq" id="WP_317124559.1">
    <property type="nucleotide sequence ID" value="NZ_JAWJBA010001162.1"/>
</dbReference>
<dbReference type="EMBL" id="JAWJBA010001162">
    <property type="protein sequence ID" value="MDV2687752.1"/>
    <property type="molecule type" value="Genomic_DNA"/>
</dbReference>
<protein>
    <submittedName>
        <fullName evidence="2">Alpha-amylase family glycosyl hydrolase</fullName>
    </submittedName>
</protein>
<gene>
    <name evidence="2" type="ORF">RYX56_25725</name>
</gene>
<feature type="non-terminal residue" evidence="2">
    <location>
        <position position="75"/>
    </location>
</feature>
<keyword evidence="2" id="KW-0378">Hydrolase</keyword>
<feature type="domain" description="Glycosyl hydrolase family 13 catalytic" evidence="1">
    <location>
        <begin position="5"/>
        <end position="52"/>
    </location>
</feature>
<dbReference type="Proteomes" id="UP001287282">
    <property type="component" value="Unassembled WGS sequence"/>
</dbReference>
<dbReference type="Pfam" id="PF00128">
    <property type="entry name" value="Alpha-amylase"/>
    <property type="match status" value="1"/>
</dbReference>
<name>A0ABU3XJE9_9BACI</name>
<dbReference type="PANTHER" id="PTHR43651">
    <property type="entry name" value="1,4-ALPHA-GLUCAN-BRANCHING ENZYME"/>
    <property type="match status" value="1"/>
</dbReference>
<organism evidence="2 3">
    <name type="scientific">Alkalihalophilus lindianensis</name>
    <dbReference type="NCBI Taxonomy" id="1630542"/>
    <lineage>
        <taxon>Bacteria</taxon>
        <taxon>Bacillati</taxon>
        <taxon>Bacillota</taxon>
        <taxon>Bacilli</taxon>
        <taxon>Bacillales</taxon>
        <taxon>Bacillaceae</taxon>
        <taxon>Alkalihalophilus</taxon>
    </lineage>
</organism>
<evidence type="ECO:0000259" key="1">
    <source>
        <dbReference type="Pfam" id="PF00128"/>
    </source>
</evidence>